<sequence length="542" mass="61659">MKAIQVILILALLLCLFPMPYGYFILVRYLATVVFTIMAYHHYKQQNNTTTYLWVCLALLFQPFFKITLGREIWSVVDIVVAIILVIILWKERKATDKASALKGVMQEINKNLFPGGTKQIEKETQLLQTSLHEKYSFEDVKNTLLYISSIFLLSTDKSQDGIVSRVLKRPQNSLDRSSIIVIYQFVAKKAMGKNKKTNDSELQYILNFINGNINNGCTENEIPNGYGEFGLTKTNPVPVKGILANEAYLSQLRTLKGDELRWNRLGSTHAPNIDSPIDIYRITTKDGIDMGHIYINPYQNHTSTKAPKGFIHIGTGYSQSPLPICYQQIYSKNLAIDDIRDKQGNLLTSISMRQIIPLLIKYNDGKTNDLIEKAKNEYLVLIKQGYPDAYNNLAIIDDFHNGGNKTIFQKGVEAGSLNACFNLSIVEDYEEGFAWNKKAITWIKEPTSEIEIVLIINMAIRYHFGYGCTANLSKAKELYNKALYWNSNIAENNLGAIFMKEGNLEQAKRLFNRAIAEKSHYRHGIDVYEVISMAQQNLQLI</sequence>
<feature type="transmembrane region" description="Helical" evidence="2">
    <location>
        <begin position="51"/>
        <end position="67"/>
    </location>
</feature>
<feature type="transmembrane region" description="Helical" evidence="2">
    <location>
        <begin position="73"/>
        <end position="90"/>
    </location>
</feature>
<evidence type="ECO:0000256" key="1">
    <source>
        <dbReference type="PROSITE-ProRule" id="PRU00339"/>
    </source>
</evidence>
<keyword evidence="1" id="KW-0802">TPR repeat</keyword>
<evidence type="ECO:0000313" key="4">
    <source>
        <dbReference type="Proteomes" id="UP000231846"/>
    </source>
</evidence>
<keyword evidence="2" id="KW-0472">Membrane</keyword>
<protein>
    <submittedName>
        <fullName evidence="3">Uncharacterized protein</fullName>
    </submittedName>
</protein>
<evidence type="ECO:0000313" key="3">
    <source>
        <dbReference type="EMBL" id="PJY73790.1"/>
    </source>
</evidence>
<gene>
    <name evidence="3" type="ORF">CQW34_02908</name>
</gene>
<comment type="caution">
    <text evidence="3">The sequence shown here is derived from an EMBL/GenBank/DDBJ whole genome shotgun (WGS) entry which is preliminary data.</text>
</comment>
<dbReference type="EMBL" id="PDCW01000021">
    <property type="protein sequence ID" value="PJY73790.1"/>
    <property type="molecule type" value="Genomic_DNA"/>
</dbReference>
<dbReference type="Proteomes" id="UP000231846">
    <property type="component" value="Unassembled WGS sequence"/>
</dbReference>
<keyword evidence="2" id="KW-1133">Transmembrane helix</keyword>
<dbReference type="InterPro" id="IPR046548">
    <property type="entry name" value="DUF6804"/>
</dbReference>
<organism evidence="3 4">
    <name type="scientific">Bacteroides fragilis</name>
    <dbReference type="NCBI Taxonomy" id="817"/>
    <lineage>
        <taxon>Bacteria</taxon>
        <taxon>Pseudomonadati</taxon>
        <taxon>Bacteroidota</taxon>
        <taxon>Bacteroidia</taxon>
        <taxon>Bacteroidales</taxon>
        <taxon>Bacteroidaceae</taxon>
        <taxon>Bacteroides</taxon>
    </lineage>
</organism>
<dbReference type="Gene3D" id="1.25.40.10">
    <property type="entry name" value="Tetratricopeptide repeat domain"/>
    <property type="match status" value="1"/>
</dbReference>
<name>A0A2M9V545_BACFG</name>
<dbReference type="RefSeq" id="WP_181978932.1">
    <property type="nucleotide sequence ID" value="NZ_PDCW01000021.1"/>
</dbReference>
<dbReference type="Pfam" id="PF20619">
    <property type="entry name" value="DUF6804"/>
    <property type="match status" value="1"/>
</dbReference>
<evidence type="ECO:0000256" key="2">
    <source>
        <dbReference type="SAM" id="Phobius"/>
    </source>
</evidence>
<reference evidence="3 4" key="1">
    <citation type="journal article" date="2017" name="MBio">
        <title>Gut Symbiont Bacteroides fragilis Secretes a Eukaryotic-Like Ubiquitin Protein That Mediates Intraspecies Antagonism.</title>
        <authorList>
            <person name="Chatzidaki-Livanis M."/>
            <person name="Coyne M.J."/>
            <person name="Roelofs K.G."/>
            <person name="Gentyala R.R."/>
            <person name="Caldwell J.M."/>
            <person name="Comstock L.E."/>
        </authorList>
    </citation>
    <scope>NUCLEOTIDE SEQUENCE [LARGE SCALE GENOMIC DNA]</scope>
    <source>
        <strain evidence="3 4">12905</strain>
    </source>
</reference>
<dbReference type="PROSITE" id="PS50005">
    <property type="entry name" value="TPR"/>
    <property type="match status" value="1"/>
</dbReference>
<dbReference type="AlphaFoldDB" id="A0A2M9V545"/>
<proteinExistence type="predicted"/>
<keyword evidence="2" id="KW-0812">Transmembrane</keyword>
<dbReference type="InterPro" id="IPR019734">
    <property type="entry name" value="TPR_rpt"/>
</dbReference>
<feature type="transmembrane region" description="Helical" evidence="2">
    <location>
        <begin position="6"/>
        <end position="30"/>
    </location>
</feature>
<accession>A0A2M9V545</accession>
<dbReference type="InterPro" id="IPR011990">
    <property type="entry name" value="TPR-like_helical_dom_sf"/>
</dbReference>
<dbReference type="SUPFAM" id="SSF81901">
    <property type="entry name" value="HCP-like"/>
    <property type="match status" value="1"/>
</dbReference>
<feature type="repeat" description="TPR" evidence="1">
    <location>
        <begin position="489"/>
        <end position="522"/>
    </location>
</feature>